<sequence length="259" mass="29393">MCCTTTEPVSKRDCRATAQDAALLLTLHVEIGRNRRFPDVCNETKSALQLLRSIFPTDKFSPGFPPIVMKHQLYAMVQTRSDVEKALDMMMEQGMVRTFCLAPHEAELAIVFTEDYVSYVRQRVSHSLLIESFVDKVVTPLWDLSYSHAFLTRQLEFQEADISELVRAGLLTPRNEPSRWWIGVPGSTGFARTLIRGRTALLQMLRRSKHHELPRTEVESSRLPRSTKLGTAYYVYDAIGSGLVACVKTTSGDILRLRE</sequence>
<dbReference type="PANTHER" id="PTHR15243:SF0">
    <property type="entry name" value="SERINE_THREONINE-PROTEIN KINASE 19"/>
    <property type="match status" value="1"/>
</dbReference>
<keyword evidence="2" id="KW-0808">Transferase</keyword>
<dbReference type="AlphaFoldDB" id="A0A4D5RXX8"/>
<dbReference type="PANTHER" id="PTHR15243">
    <property type="entry name" value="SERINE/THREONINE-PROTEIN KINASE 19"/>
    <property type="match status" value="1"/>
</dbReference>
<organism evidence="2">
    <name type="scientific">Ixodes scapularis</name>
    <name type="common">Black-legged tick</name>
    <name type="synonym">Deer tick</name>
    <dbReference type="NCBI Taxonomy" id="6945"/>
    <lineage>
        <taxon>Eukaryota</taxon>
        <taxon>Metazoa</taxon>
        <taxon>Ecdysozoa</taxon>
        <taxon>Arthropoda</taxon>
        <taxon>Chelicerata</taxon>
        <taxon>Arachnida</taxon>
        <taxon>Acari</taxon>
        <taxon>Parasitiformes</taxon>
        <taxon>Ixodida</taxon>
        <taxon>Ixodoidea</taxon>
        <taxon>Ixodidae</taxon>
        <taxon>Ixodinae</taxon>
        <taxon>Ixodes</taxon>
    </lineage>
</organism>
<dbReference type="GO" id="GO:0016301">
    <property type="term" value="F:kinase activity"/>
    <property type="evidence" value="ECO:0007669"/>
    <property type="project" value="UniProtKB-KW"/>
</dbReference>
<proteinExistence type="inferred from homology"/>
<feature type="non-terminal residue" evidence="2">
    <location>
        <position position="259"/>
    </location>
</feature>
<name>A0A4D5RXX8_IXOSC</name>
<dbReference type="VEuPathDB" id="VectorBase:ISCP_022734"/>
<comment type="similarity">
    <text evidence="1">Belongs to the STK19 family.</text>
</comment>
<protein>
    <submittedName>
        <fullName evidence="2">Putative serine/threonine-protein kinase 19-like isoform 2</fullName>
    </submittedName>
</protein>
<dbReference type="Pfam" id="PF10494">
    <property type="entry name" value="Stk19"/>
    <property type="match status" value="1"/>
</dbReference>
<dbReference type="OrthoDB" id="10261701at2759"/>
<dbReference type="EMBL" id="GHJT01007520">
    <property type="protein sequence ID" value="MOY41491.1"/>
    <property type="molecule type" value="Transcribed_RNA"/>
</dbReference>
<dbReference type="InterPro" id="IPR018865">
    <property type="entry name" value="STK19-like"/>
</dbReference>
<evidence type="ECO:0000256" key="1">
    <source>
        <dbReference type="ARBA" id="ARBA00093458"/>
    </source>
</evidence>
<reference evidence="2" key="1">
    <citation type="submission" date="2019-04" db="EMBL/GenBank/DDBJ databases">
        <title>An insight into the mialome of Ixodes scapularis.</title>
        <authorList>
            <person name="Ribeiro J.M."/>
            <person name="Mather T.N."/>
            <person name="Karim S."/>
        </authorList>
    </citation>
    <scope>NUCLEOTIDE SEQUENCE</scope>
</reference>
<keyword evidence="2" id="KW-0418">Kinase</keyword>
<evidence type="ECO:0000313" key="2">
    <source>
        <dbReference type="EMBL" id="MOY41491.1"/>
    </source>
</evidence>
<accession>A0A4D5RXX8</accession>